<gene>
    <name evidence="1" type="ORF">DFQ27_006710</name>
</gene>
<comment type="caution">
    <text evidence="1">The sequence shown here is derived from an EMBL/GenBank/DDBJ whole genome shotgun (WGS) entry which is preliminary data.</text>
</comment>
<dbReference type="EMBL" id="JAAAJB010000501">
    <property type="protein sequence ID" value="KAG0254706.1"/>
    <property type="molecule type" value="Genomic_DNA"/>
</dbReference>
<accession>A0A9P6PXR0</accession>
<dbReference type="Proteomes" id="UP000807716">
    <property type="component" value="Unassembled WGS sequence"/>
</dbReference>
<keyword evidence="2" id="KW-1185">Reference proteome</keyword>
<organism evidence="1 2">
    <name type="scientific">Actinomortierella ambigua</name>
    <dbReference type="NCBI Taxonomy" id="1343610"/>
    <lineage>
        <taxon>Eukaryota</taxon>
        <taxon>Fungi</taxon>
        <taxon>Fungi incertae sedis</taxon>
        <taxon>Mucoromycota</taxon>
        <taxon>Mortierellomycotina</taxon>
        <taxon>Mortierellomycetes</taxon>
        <taxon>Mortierellales</taxon>
        <taxon>Mortierellaceae</taxon>
        <taxon>Actinomortierella</taxon>
    </lineage>
</organism>
<evidence type="ECO:0000313" key="1">
    <source>
        <dbReference type="EMBL" id="KAG0254706.1"/>
    </source>
</evidence>
<sequence>MCIAGRPESCQGTDIAHRASSQEFSTDGQHQCYRAHYLYRIAQLHLNHAMIFFQHPEAVVKAFPEKNHHFYSLQDQAVAAMVYAQQSIKEARAAGSSRPQHLSLIIECHLILAACVTSAPLNVWYRQQALDLTQLLATQFPNHVPNKELLRVAHSIAPRDT</sequence>
<dbReference type="OrthoDB" id="10542066at2759"/>
<reference evidence="1" key="1">
    <citation type="journal article" date="2020" name="Fungal Divers.">
        <title>Resolving the Mortierellaceae phylogeny through synthesis of multi-gene phylogenetics and phylogenomics.</title>
        <authorList>
            <person name="Vandepol N."/>
            <person name="Liber J."/>
            <person name="Desiro A."/>
            <person name="Na H."/>
            <person name="Kennedy M."/>
            <person name="Barry K."/>
            <person name="Grigoriev I.V."/>
            <person name="Miller A.N."/>
            <person name="O'Donnell K."/>
            <person name="Stajich J.E."/>
            <person name="Bonito G."/>
        </authorList>
    </citation>
    <scope>NUCLEOTIDE SEQUENCE</scope>
    <source>
        <strain evidence="1">BC1065</strain>
    </source>
</reference>
<name>A0A9P6PXR0_9FUNG</name>
<proteinExistence type="predicted"/>
<dbReference type="AlphaFoldDB" id="A0A9P6PXR0"/>
<protein>
    <submittedName>
        <fullName evidence="1">Uncharacterized protein</fullName>
    </submittedName>
</protein>
<evidence type="ECO:0000313" key="2">
    <source>
        <dbReference type="Proteomes" id="UP000807716"/>
    </source>
</evidence>